<dbReference type="PANTHER" id="PTHR23511:SF5">
    <property type="entry name" value="MAJOR FACILITATOR-TYPE TRANSPORTER HXNZ-RELATED"/>
    <property type="match status" value="1"/>
</dbReference>
<feature type="transmembrane region" description="Helical" evidence="7">
    <location>
        <begin position="139"/>
        <end position="160"/>
    </location>
</feature>
<keyword evidence="6 7" id="KW-0472">Membrane</keyword>
<feature type="transmembrane region" description="Helical" evidence="7">
    <location>
        <begin position="303"/>
        <end position="320"/>
    </location>
</feature>
<dbReference type="PANTHER" id="PTHR23511">
    <property type="entry name" value="SYNAPTIC VESICLE GLYCOPROTEIN 2"/>
    <property type="match status" value="1"/>
</dbReference>
<evidence type="ECO:0000256" key="5">
    <source>
        <dbReference type="ARBA" id="ARBA00022989"/>
    </source>
</evidence>
<comment type="subcellular location">
    <subcellularLocation>
        <location evidence="1">Membrane</location>
        <topology evidence="1">Multi-pass membrane protein</topology>
    </subcellularLocation>
</comment>
<protein>
    <submittedName>
        <fullName evidence="9">Synaptic vesicle 2-related protein</fullName>
    </submittedName>
</protein>
<keyword evidence="4 7" id="KW-0812">Transmembrane</keyword>
<dbReference type="InterPro" id="IPR036259">
    <property type="entry name" value="MFS_trans_sf"/>
</dbReference>
<evidence type="ECO:0000256" key="4">
    <source>
        <dbReference type="ARBA" id="ARBA00022692"/>
    </source>
</evidence>
<dbReference type="InterPro" id="IPR005828">
    <property type="entry name" value="MFS_sugar_transport-like"/>
</dbReference>
<dbReference type="GO" id="GO:0016020">
    <property type="term" value="C:membrane"/>
    <property type="evidence" value="ECO:0007669"/>
    <property type="project" value="UniProtKB-SubCell"/>
</dbReference>
<keyword evidence="10" id="KW-1185">Reference proteome</keyword>
<feature type="transmembrane region" description="Helical" evidence="7">
    <location>
        <begin position="277"/>
        <end position="296"/>
    </location>
</feature>
<keyword evidence="3" id="KW-0813">Transport</keyword>
<dbReference type="InterPro" id="IPR011701">
    <property type="entry name" value="MFS"/>
</dbReference>
<proteinExistence type="inferred from homology"/>
<comment type="similarity">
    <text evidence="2">Belongs to the major facilitator superfamily.</text>
</comment>
<evidence type="ECO:0000256" key="2">
    <source>
        <dbReference type="ARBA" id="ARBA00008335"/>
    </source>
</evidence>
<dbReference type="PROSITE" id="PS50850">
    <property type="entry name" value="MFS"/>
    <property type="match status" value="1"/>
</dbReference>
<feature type="transmembrane region" description="Helical" evidence="7">
    <location>
        <begin position="54"/>
        <end position="72"/>
    </location>
</feature>
<evidence type="ECO:0000256" key="7">
    <source>
        <dbReference type="SAM" id="Phobius"/>
    </source>
</evidence>
<feature type="transmembrane region" description="Helical" evidence="7">
    <location>
        <begin position="220"/>
        <end position="239"/>
    </location>
</feature>
<evidence type="ECO:0000256" key="3">
    <source>
        <dbReference type="ARBA" id="ARBA00022448"/>
    </source>
</evidence>
<evidence type="ECO:0000313" key="10">
    <source>
        <dbReference type="Proteomes" id="UP000324091"/>
    </source>
</evidence>
<evidence type="ECO:0000313" key="9">
    <source>
        <dbReference type="EMBL" id="TWW66066.1"/>
    </source>
</evidence>
<feature type="transmembrane region" description="Helical" evidence="7">
    <location>
        <begin position="111"/>
        <end position="133"/>
    </location>
</feature>
<feature type="transmembrane region" description="Helical" evidence="7">
    <location>
        <begin position="22"/>
        <end position="42"/>
    </location>
</feature>
<name>A0A5C6NG70_9TELE</name>
<sequence>MEIIIMTILSPQLRCEWRLESYQVALMSSVVFLAMGIGAPIWGIFCDKYGRRNGLAICACSILYFGLLSAFAPRYSWFVFLRFLVGFGIGGTPQALTVYSEFLPMNLRGRCLTLMGLFWAFGSMLEVLLALFIMPTLGWRWLLGLSAIPTGIYLIVNNWLPESPRFDMLSGRTAKALETLRYVAKQNRKPMPEAKIVTFKEDNRGQIKDLFTPEIRRTTLLLSFIWFSSIFCYYGIVMLTPSLLQSRDSCMADVEAMAGPACGLQCKYLTSDDYRHILWTSFADVPGPILLVFLVDRIGRKKSFAICFLMFSLFVLPMYACLGSTTVTSLILVTRAVSTTLLQVCYVYTPEVFPTQTRALGFGFCAGFGKIGSLISPFVSEVMRSFSLYLTLSVYCGISLLAAIASLMLPIETRGKRLGETNQNQDAKVTTTTGDYTFFSGERE</sequence>
<feature type="transmembrane region" description="Helical" evidence="7">
    <location>
        <begin position="78"/>
        <end position="99"/>
    </location>
</feature>
<feature type="domain" description="Major facilitator superfamily (MFS) profile" evidence="8">
    <location>
        <begin position="1"/>
        <end position="414"/>
    </location>
</feature>
<dbReference type="EMBL" id="RHFK02000013">
    <property type="protein sequence ID" value="TWW66066.1"/>
    <property type="molecule type" value="Genomic_DNA"/>
</dbReference>
<dbReference type="InterPro" id="IPR020846">
    <property type="entry name" value="MFS_dom"/>
</dbReference>
<gene>
    <name evidence="9" type="ORF">D4764_20G0000980</name>
</gene>
<dbReference type="AlphaFoldDB" id="A0A5C6NG70"/>
<feature type="transmembrane region" description="Helical" evidence="7">
    <location>
        <begin position="386"/>
        <end position="409"/>
    </location>
</feature>
<evidence type="ECO:0000256" key="6">
    <source>
        <dbReference type="ARBA" id="ARBA00023136"/>
    </source>
</evidence>
<dbReference type="Gene3D" id="1.20.1250.20">
    <property type="entry name" value="MFS general substrate transporter like domains"/>
    <property type="match status" value="1"/>
</dbReference>
<feature type="transmembrane region" description="Helical" evidence="7">
    <location>
        <begin position="326"/>
        <end position="348"/>
    </location>
</feature>
<accession>A0A5C6NG70</accession>
<dbReference type="Pfam" id="PF07690">
    <property type="entry name" value="MFS_1"/>
    <property type="match status" value="1"/>
</dbReference>
<dbReference type="SUPFAM" id="SSF103473">
    <property type="entry name" value="MFS general substrate transporter"/>
    <property type="match status" value="1"/>
</dbReference>
<keyword evidence="5 7" id="KW-1133">Transmembrane helix</keyword>
<organism evidence="9 10">
    <name type="scientific">Takifugu flavidus</name>
    <name type="common">sansaifugu</name>
    <dbReference type="NCBI Taxonomy" id="433684"/>
    <lineage>
        <taxon>Eukaryota</taxon>
        <taxon>Metazoa</taxon>
        <taxon>Chordata</taxon>
        <taxon>Craniata</taxon>
        <taxon>Vertebrata</taxon>
        <taxon>Euteleostomi</taxon>
        <taxon>Actinopterygii</taxon>
        <taxon>Neopterygii</taxon>
        <taxon>Teleostei</taxon>
        <taxon>Neoteleostei</taxon>
        <taxon>Acanthomorphata</taxon>
        <taxon>Eupercaria</taxon>
        <taxon>Tetraodontiformes</taxon>
        <taxon>Tetradontoidea</taxon>
        <taxon>Tetraodontidae</taxon>
        <taxon>Takifugu</taxon>
    </lineage>
</organism>
<comment type="caution">
    <text evidence="9">The sequence shown here is derived from an EMBL/GenBank/DDBJ whole genome shotgun (WGS) entry which is preliminary data.</text>
</comment>
<dbReference type="Proteomes" id="UP000324091">
    <property type="component" value="Chromosome 20"/>
</dbReference>
<dbReference type="GO" id="GO:0022857">
    <property type="term" value="F:transmembrane transporter activity"/>
    <property type="evidence" value="ECO:0007669"/>
    <property type="project" value="InterPro"/>
</dbReference>
<evidence type="ECO:0000256" key="1">
    <source>
        <dbReference type="ARBA" id="ARBA00004141"/>
    </source>
</evidence>
<dbReference type="Pfam" id="PF00083">
    <property type="entry name" value="Sugar_tr"/>
    <property type="match status" value="1"/>
</dbReference>
<feature type="transmembrane region" description="Helical" evidence="7">
    <location>
        <begin position="360"/>
        <end position="380"/>
    </location>
</feature>
<reference evidence="9 10" key="1">
    <citation type="submission" date="2019-04" db="EMBL/GenBank/DDBJ databases">
        <title>Chromosome genome assembly for Takifugu flavidus.</title>
        <authorList>
            <person name="Xiao S."/>
        </authorList>
    </citation>
    <scope>NUCLEOTIDE SEQUENCE [LARGE SCALE GENOMIC DNA]</scope>
    <source>
        <strain evidence="9">HTHZ2018</strain>
        <tissue evidence="9">Muscle</tissue>
    </source>
</reference>
<evidence type="ECO:0000259" key="8">
    <source>
        <dbReference type="PROSITE" id="PS50850"/>
    </source>
</evidence>